<evidence type="ECO:0000313" key="4">
    <source>
        <dbReference type="Proteomes" id="UP001556367"/>
    </source>
</evidence>
<proteinExistence type="predicted"/>
<feature type="region of interest" description="Disordered" evidence="1">
    <location>
        <begin position="314"/>
        <end position="369"/>
    </location>
</feature>
<keyword evidence="2" id="KW-1133">Transmembrane helix</keyword>
<feature type="compositionally biased region" description="Polar residues" evidence="1">
    <location>
        <begin position="322"/>
        <end position="333"/>
    </location>
</feature>
<evidence type="ECO:0000256" key="2">
    <source>
        <dbReference type="SAM" id="Phobius"/>
    </source>
</evidence>
<feature type="transmembrane region" description="Helical" evidence="2">
    <location>
        <begin position="236"/>
        <end position="263"/>
    </location>
</feature>
<name>A0ABR3JKF2_9AGAR</name>
<evidence type="ECO:0000256" key="1">
    <source>
        <dbReference type="SAM" id="MobiDB-lite"/>
    </source>
</evidence>
<feature type="transmembrane region" description="Helical" evidence="2">
    <location>
        <begin position="6"/>
        <end position="29"/>
    </location>
</feature>
<keyword evidence="4" id="KW-1185">Reference proteome</keyword>
<comment type="caution">
    <text evidence="3">The sequence shown here is derived from an EMBL/GenBank/DDBJ whole genome shotgun (WGS) entry which is preliminary data.</text>
</comment>
<feature type="region of interest" description="Disordered" evidence="1">
    <location>
        <begin position="382"/>
        <end position="427"/>
    </location>
</feature>
<dbReference type="EMBL" id="JASNQZ010000006">
    <property type="protein sequence ID" value="KAL0955616.1"/>
    <property type="molecule type" value="Genomic_DNA"/>
</dbReference>
<evidence type="ECO:0000313" key="3">
    <source>
        <dbReference type="EMBL" id="KAL0955616.1"/>
    </source>
</evidence>
<accession>A0ABR3JKF2</accession>
<keyword evidence="2" id="KW-0472">Membrane</keyword>
<sequence length="513" mass="58364">MSTGSPTAYLLWAILSSIFLVFMILHLWLYDRFQCLRWHSGRQPGAFKRVMTYSYLTTVPLLVIFSVAIVTLKYKEGFVVTPRRHIIMPRPLEYWDPGNKRWVLPLYFVLSSAWSLEMVTHLEELTFWLFLLHQGPKQRDWFSSYEFKIWYLGSMVALLGMPLTAVVTRRDLEMCEAWIFLVGSSASTLTNIFFLHVLLRFPGFIRHVKTEGALPDVVVRLTTFYQLNVVRVVFRFLFTIPLFVLAVDGVQGSHAIVLNPFWSGMSFESRSFLSPFESGPIDILLMAGGIGCFVSSAITLMIFFPRSITQEAGYRARDPSPASANKPPTQLPSSPLPNYYHRQRPEPTSPKSPVSHMYGSPPQTPPDDIQLASFRYHARRGVRQPLDHRQSMSAEADDEDTAPEYETDADSIVSDQAVTPMASPVSNALSEDTMWERHEQNRPHEYEPQKTYHLQHRQSQLPPPVSMPQTSIAAVMDHSASQPSPASLHPYVMTFTSPIDLLDETDDGYPRAV</sequence>
<organism evidence="3 4">
    <name type="scientific">Hohenbuehelia grisea</name>
    <dbReference type="NCBI Taxonomy" id="104357"/>
    <lineage>
        <taxon>Eukaryota</taxon>
        <taxon>Fungi</taxon>
        <taxon>Dikarya</taxon>
        <taxon>Basidiomycota</taxon>
        <taxon>Agaricomycotina</taxon>
        <taxon>Agaricomycetes</taxon>
        <taxon>Agaricomycetidae</taxon>
        <taxon>Agaricales</taxon>
        <taxon>Pleurotineae</taxon>
        <taxon>Pleurotaceae</taxon>
        <taxon>Hohenbuehelia</taxon>
    </lineage>
</organism>
<feature type="transmembrane region" description="Helical" evidence="2">
    <location>
        <begin position="283"/>
        <end position="304"/>
    </location>
</feature>
<protein>
    <submittedName>
        <fullName evidence="3">Uncharacterized protein</fullName>
    </submittedName>
</protein>
<feature type="transmembrane region" description="Helical" evidence="2">
    <location>
        <begin position="104"/>
        <end position="129"/>
    </location>
</feature>
<feature type="transmembrane region" description="Helical" evidence="2">
    <location>
        <begin position="50"/>
        <end position="72"/>
    </location>
</feature>
<feature type="transmembrane region" description="Helical" evidence="2">
    <location>
        <begin position="178"/>
        <end position="199"/>
    </location>
</feature>
<feature type="transmembrane region" description="Helical" evidence="2">
    <location>
        <begin position="149"/>
        <end position="166"/>
    </location>
</feature>
<feature type="compositionally biased region" description="Acidic residues" evidence="1">
    <location>
        <begin position="395"/>
        <end position="409"/>
    </location>
</feature>
<reference evidence="4" key="1">
    <citation type="submission" date="2024-06" db="EMBL/GenBank/DDBJ databases">
        <title>Multi-omics analyses provide insights into the biosynthesis of the anticancer antibiotic pleurotin in Hohenbuehelia grisea.</title>
        <authorList>
            <person name="Weaver J.A."/>
            <person name="Alberti F."/>
        </authorList>
    </citation>
    <scope>NUCLEOTIDE SEQUENCE [LARGE SCALE GENOMIC DNA]</scope>
    <source>
        <strain evidence="4">T-177</strain>
    </source>
</reference>
<gene>
    <name evidence="3" type="ORF">HGRIS_001851</name>
</gene>
<keyword evidence="2" id="KW-0812">Transmembrane</keyword>
<dbReference type="Proteomes" id="UP001556367">
    <property type="component" value="Unassembled WGS sequence"/>
</dbReference>